<dbReference type="Pfam" id="PF00884">
    <property type="entry name" value="Sulfatase"/>
    <property type="match status" value="1"/>
</dbReference>
<feature type="transmembrane region" description="Helical" evidence="1">
    <location>
        <begin position="100"/>
        <end position="117"/>
    </location>
</feature>
<dbReference type="EMBL" id="MHLZ01000029">
    <property type="protein sequence ID" value="OGZ19523.1"/>
    <property type="molecule type" value="Genomic_DNA"/>
</dbReference>
<sequence>MKRFVLFIPSLLAVFPSLFIFFKNKDVIDIPFYIILFLLFGIGTTLFLCLLIFKFFIKNDSIAVVMSVIAVLAVFYYGYFYEIIITGFGNFSLNRHIEVILIWSGCMISLWFLAWRIKKNADFLCKIICIFTMVLFTVFLIFIAVDNVQKILSKNSKIISMENAEEAFSLDYVNSFLGYAPDVYYIVPDGYENASVLEKFFGYDNREFFSHLEQKGFVIIKNSESNYPNTLFSMPATLNMEYMDKLIADPSLDSLLVRKKIFEKSNVSDLFENFGYQYVAIASDNTSFSGDEADVRFGPNLLFRLFIKPTIFDPFSRRFRSRILNAFNSFNEASALSSPKFVLAHIIAPHDPYVFGPNGERIGINTGAAHSENDMKLYLGQLKFVNKELERAIDVILKNSIRPPIIIIQSDHGVSLPDSYGAENVQDARLKNLSAFLLPKKAENLPSSNINTFRFIFDYYFGTSFGLLENKKK</sequence>
<feature type="transmembrane region" description="Helical" evidence="1">
    <location>
        <begin position="62"/>
        <end position="80"/>
    </location>
</feature>
<keyword evidence="1" id="KW-0472">Membrane</keyword>
<keyword evidence="1" id="KW-1133">Transmembrane helix</keyword>
<name>A0A1G2E127_9BACT</name>
<dbReference type="Gene3D" id="3.40.720.10">
    <property type="entry name" value="Alkaline Phosphatase, subunit A"/>
    <property type="match status" value="1"/>
</dbReference>
<dbReference type="InterPro" id="IPR000917">
    <property type="entry name" value="Sulfatase_N"/>
</dbReference>
<evidence type="ECO:0000313" key="4">
    <source>
        <dbReference type="Proteomes" id="UP000177360"/>
    </source>
</evidence>
<feature type="transmembrane region" description="Helical" evidence="1">
    <location>
        <begin position="124"/>
        <end position="145"/>
    </location>
</feature>
<evidence type="ECO:0000259" key="2">
    <source>
        <dbReference type="Pfam" id="PF00884"/>
    </source>
</evidence>
<evidence type="ECO:0000313" key="3">
    <source>
        <dbReference type="EMBL" id="OGZ19523.1"/>
    </source>
</evidence>
<protein>
    <recommendedName>
        <fullName evidence="2">Sulfatase N-terminal domain-containing protein</fullName>
    </recommendedName>
</protein>
<dbReference type="Proteomes" id="UP000177360">
    <property type="component" value="Unassembled WGS sequence"/>
</dbReference>
<comment type="caution">
    <text evidence="3">The sequence shown here is derived from an EMBL/GenBank/DDBJ whole genome shotgun (WGS) entry which is preliminary data.</text>
</comment>
<gene>
    <name evidence="3" type="ORF">A2626_03445</name>
</gene>
<keyword evidence="1" id="KW-0812">Transmembrane</keyword>
<dbReference type="AlphaFoldDB" id="A0A1G2E127"/>
<evidence type="ECO:0000256" key="1">
    <source>
        <dbReference type="SAM" id="Phobius"/>
    </source>
</evidence>
<organism evidence="3 4">
    <name type="scientific">Candidatus Nealsonbacteria bacterium RIFCSPHIGHO2_01_FULL_38_55</name>
    <dbReference type="NCBI Taxonomy" id="1801664"/>
    <lineage>
        <taxon>Bacteria</taxon>
        <taxon>Candidatus Nealsoniibacteriota</taxon>
    </lineage>
</organism>
<feature type="domain" description="Sulfatase N-terminal" evidence="2">
    <location>
        <begin position="211"/>
        <end position="418"/>
    </location>
</feature>
<dbReference type="InterPro" id="IPR017850">
    <property type="entry name" value="Alkaline_phosphatase_core_sf"/>
</dbReference>
<reference evidence="3 4" key="1">
    <citation type="journal article" date="2016" name="Nat. Commun.">
        <title>Thousands of microbial genomes shed light on interconnected biogeochemical processes in an aquifer system.</title>
        <authorList>
            <person name="Anantharaman K."/>
            <person name="Brown C.T."/>
            <person name="Hug L.A."/>
            <person name="Sharon I."/>
            <person name="Castelle C.J."/>
            <person name="Probst A.J."/>
            <person name="Thomas B.C."/>
            <person name="Singh A."/>
            <person name="Wilkins M.J."/>
            <person name="Karaoz U."/>
            <person name="Brodie E.L."/>
            <person name="Williams K.H."/>
            <person name="Hubbard S.S."/>
            <person name="Banfield J.F."/>
        </authorList>
    </citation>
    <scope>NUCLEOTIDE SEQUENCE [LARGE SCALE GENOMIC DNA]</scope>
</reference>
<accession>A0A1G2E127</accession>
<dbReference type="SUPFAM" id="SSF53649">
    <property type="entry name" value="Alkaline phosphatase-like"/>
    <property type="match status" value="1"/>
</dbReference>
<proteinExistence type="predicted"/>
<feature type="transmembrane region" description="Helical" evidence="1">
    <location>
        <begin position="30"/>
        <end position="53"/>
    </location>
</feature>